<keyword evidence="7" id="KW-0732">Signal</keyword>
<gene>
    <name evidence="9" type="ORF">CRENBAI_023954</name>
</gene>
<evidence type="ECO:0000256" key="3">
    <source>
        <dbReference type="ARBA" id="ARBA00022801"/>
    </source>
</evidence>
<evidence type="ECO:0000256" key="7">
    <source>
        <dbReference type="SAM" id="SignalP"/>
    </source>
</evidence>
<keyword evidence="2 6" id="KW-0645">Protease</keyword>
<dbReference type="PRINTS" id="PR00722">
    <property type="entry name" value="CHYMOTRYPSIN"/>
</dbReference>
<dbReference type="PANTHER" id="PTHR24271">
    <property type="entry name" value="KALLIKREIN-RELATED"/>
    <property type="match status" value="1"/>
</dbReference>
<keyword evidence="4 6" id="KW-0720">Serine protease</keyword>
<comment type="caution">
    <text evidence="9">The sequence shown here is derived from an EMBL/GenBank/DDBJ whole genome shotgun (WGS) entry which is preliminary data.</text>
</comment>
<dbReference type="GO" id="GO:0004252">
    <property type="term" value="F:serine-type endopeptidase activity"/>
    <property type="evidence" value="ECO:0007669"/>
    <property type="project" value="InterPro"/>
</dbReference>
<evidence type="ECO:0000256" key="6">
    <source>
        <dbReference type="RuleBase" id="RU363034"/>
    </source>
</evidence>
<reference evidence="9 10" key="1">
    <citation type="submission" date="2021-06" db="EMBL/GenBank/DDBJ databases">
        <authorList>
            <person name="Palmer J.M."/>
        </authorList>
    </citation>
    <scope>NUCLEOTIDE SEQUENCE [LARGE SCALE GENOMIC DNA]</scope>
    <source>
        <strain evidence="9 10">MEX-2019</strain>
        <tissue evidence="9">Muscle</tissue>
    </source>
</reference>
<dbReference type="GO" id="GO:0006508">
    <property type="term" value="P:proteolysis"/>
    <property type="evidence" value="ECO:0007669"/>
    <property type="project" value="UniProtKB-KW"/>
</dbReference>
<comment type="similarity">
    <text evidence="1">Belongs to the peptidase S1 family. Snake venom subfamily.</text>
</comment>
<dbReference type="SUPFAM" id="SSF50494">
    <property type="entry name" value="Trypsin-like serine proteases"/>
    <property type="match status" value="2"/>
</dbReference>
<evidence type="ECO:0000256" key="1">
    <source>
        <dbReference type="ARBA" id="ARBA00009228"/>
    </source>
</evidence>
<accession>A0AAV9QR16</accession>
<dbReference type="Gene3D" id="2.40.10.10">
    <property type="entry name" value="Trypsin-like serine proteases"/>
    <property type="match status" value="3"/>
</dbReference>
<dbReference type="InterPro" id="IPR001254">
    <property type="entry name" value="Trypsin_dom"/>
</dbReference>
<evidence type="ECO:0000256" key="5">
    <source>
        <dbReference type="ARBA" id="ARBA00023157"/>
    </source>
</evidence>
<dbReference type="AlphaFoldDB" id="A0AAV9QR16"/>
<dbReference type="InterPro" id="IPR033116">
    <property type="entry name" value="TRYPSIN_SER"/>
</dbReference>
<feature type="domain" description="Peptidase S1" evidence="8">
    <location>
        <begin position="300"/>
        <end position="428"/>
    </location>
</feature>
<dbReference type="EMBL" id="JAHHUM010002953">
    <property type="protein sequence ID" value="KAK5599247.1"/>
    <property type="molecule type" value="Genomic_DNA"/>
</dbReference>
<sequence length="433" mass="47574">MFSLWGFVAFIIGALFLIINSSHGSEITGGKEVKPRHSLPFMALLKSKVFCGGTLIDPQWVLTAAHCNNINTVLLGVHSIKDDKTEKEYRQVREVKRRVPHPCFDKTEKVNDLMLLKLDRPVKQTKWVKGLKLNNVVKQPAAGSLCLVAGWGASSANSSEMSDVLRSANVTVIDRMKCNSPKHYNLDPYITKNMICAGPSWENTADTCQGDSGGPMLCNGVLVGVTSFGGSCGSAEKPGVVKTVLLGVHSIKEKEKEKQYRQVQNVKKRIIHPCYDEAENVNDLMLLQLDKPVKETKWVRSLKLNKAVKQPAVGSICTVAGWGKTNNVAQKMSDVLMSVNVTVINRTQCNSPDYYNLKPYITRNMICAGSNGKNIADTCQGDSGGPILCNRVLVGVTSFGKLCGLKKKPGVYSFLSENHLNWIKKAMKTSKTE</sequence>
<evidence type="ECO:0000313" key="9">
    <source>
        <dbReference type="EMBL" id="KAK5599247.1"/>
    </source>
</evidence>
<evidence type="ECO:0000256" key="2">
    <source>
        <dbReference type="ARBA" id="ARBA00022670"/>
    </source>
</evidence>
<evidence type="ECO:0000259" key="8">
    <source>
        <dbReference type="PROSITE" id="PS50240"/>
    </source>
</evidence>
<proteinExistence type="inferred from homology"/>
<evidence type="ECO:0000256" key="4">
    <source>
        <dbReference type="ARBA" id="ARBA00022825"/>
    </source>
</evidence>
<keyword evidence="5" id="KW-1015">Disulfide bond</keyword>
<dbReference type="Pfam" id="PF00089">
    <property type="entry name" value="Trypsin"/>
    <property type="match status" value="2"/>
</dbReference>
<organism evidence="9 10">
    <name type="scientific">Crenichthys baileyi</name>
    <name type="common">White River springfish</name>
    <dbReference type="NCBI Taxonomy" id="28760"/>
    <lineage>
        <taxon>Eukaryota</taxon>
        <taxon>Metazoa</taxon>
        <taxon>Chordata</taxon>
        <taxon>Craniata</taxon>
        <taxon>Vertebrata</taxon>
        <taxon>Euteleostomi</taxon>
        <taxon>Actinopterygii</taxon>
        <taxon>Neopterygii</taxon>
        <taxon>Teleostei</taxon>
        <taxon>Neoteleostei</taxon>
        <taxon>Acanthomorphata</taxon>
        <taxon>Ovalentaria</taxon>
        <taxon>Atherinomorphae</taxon>
        <taxon>Cyprinodontiformes</taxon>
        <taxon>Goodeidae</taxon>
        <taxon>Crenichthys</taxon>
    </lineage>
</organism>
<dbReference type="PROSITE" id="PS00135">
    <property type="entry name" value="TRYPSIN_SER"/>
    <property type="match status" value="2"/>
</dbReference>
<dbReference type="PROSITE" id="PS00134">
    <property type="entry name" value="TRYPSIN_HIS"/>
    <property type="match status" value="1"/>
</dbReference>
<dbReference type="FunFam" id="2.40.10.10:FF:000036">
    <property type="entry name" value="Trypsin beta"/>
    <property type="match status" value="1"/>
</dbReference>
<dbReference type="InterPro" id="IPR043504">
    <property type="entry name" value="Peptidase_S1_PA_chymotrypsin"/>
</dbReference>
<feature type="chain" id="PRO_5043384537" description="Peptidase S1 domain-containing protein" evidence="7">
    <location>
        <begin position="25"/>
        <end position="433"/>
    </location>
</feature>
<protein>
    <recommendedName>
        <fullName evidence="8">Peptidase S1 domain-containing protein</fullName>
    </recommendedName>
</protein>
<keyword evidence="10" id="KW-1185">Reference proteome</keyword>
<dbReference type="InterPro" id="IPR001314">
    <property type="entry name" value="Peptidase_S1A"/>
</dbReference>
<dbReference type="PANTHER" id="PTHR24271:SF52">
    <property type="entry name" value="GRANZYME K"/>
    <property type="match status" value="1"/>
</dbReference>
<evidence type="ECO:0000313" key="10">
    <source>
        <dbReference type="Proteomes" id="UP001311232"/>
    </source>
</evidence>
<dbReference type="PROSITE" id="PS50240">
    <property type="entry name" value="TRYPSIN_DOM"/>
    <property type="match status" value="2"/>
</dbReference>
<dbReference type="FunFam" id="2.40.10.10:FF:000068">
    <property type="entry name" value="transmembrane protease serine 2"/>
    <property type="match status" value="1"/>
</dbReference>
<dbReference type="Proteomes" id="UP001311232">
    <property type="component" value="Unassembled WGS sequence"/>
</dbReference>
<dbReference type="FunFam" id="2.40.10.10:FF:000010">
    <property type="entry name" value="Kallikrein related peptidase 11"/>
    <property type="match status" value="1"/>
</dbReference>
<keyword evidence="3 6" id="KW-0378">Hydrolase</keyword>
<feature type="signal peptide" evidence="7">
    <location>
        <begin position="1"/>
        <end position="24"/>
    </location>
</feature>
<dbReference type="InterPro" id="IPR018114">
    <property type="entry name" value="TRYPSIN_HIS"/>
</dbReference>
<name>A0AAV9QR16_9TELE</name>
<dbReference type="CDD" id="cd00190">
    <property type="entry name" value="Tryp_SPc"/>
    <property type="match status" value="2"/>
</dbReference>
<dbReference type="InterPro" id="IPR009003">
    <property type="entry name" value="Peptidase_S1_PA"/>
</dbReference>
<dbReference type="SMART" id="SM00020">
    <property type="entry name" value="Tryp_SPc"/>
    <property type="match status" value="2"/>
</dbReference>
<feature type="domain" description="Peptidase S1" evidence="8">
    <location>
        <begin position="27"/>
        <end position="304"/>
    </location>
</feature>